<evidence type="ECO:0000256" key="2">
    <source>
        <dbReference type="SAM" id="Phobius"/>
    </source>
</evidence>
<dbReference type="EMBL" id="JACJIA010000012">
    <property type="protein sequence ID" value="MBA8955590.1"/>
    <property type="molecule type" value="Genomic_DNA"/>
</dbReference>
<evidence type="ECO:0000256" key="1">
    <source>
        <dbReference type="SAM" id="MobiDB-lite"/>
    </source>
</evidence>
<proteinExistence type="predicted"/>
<sequence>MDMLAAAIDNTRLGAGFGLWLVPVIIAFALVTMLFIISVGMTETGHRFTTRRAESNHRGPLQGGFYTYRPGMYSHTRTSPAEIAAEQRRTPPPG</sequence>
<feature type="transmembrane region" description="Helical" evidence="2">
    <location>
        <begin position="20"/>
        <end position="42"/>
    </location>
</feature>
<keyword evidence="4" id="KW-1185">Reference proteome</keyword>
<gene>
    <name evidence="3" type="ORF">HNR61_007266</name>
</gene>
<dbReference type="AlphaFoldDB" id="A0A7W3LWP6"/>
<organism evidence="3 4">
    <name type="scientific">Actinomadura namibiensis</name>
    <dbReference type="NCBI Taxonomy" id="182080"/>
    <lineage>
        <taxon>Bacteria</taxon>
        <taxon>Bacillati</taxon>
        <taxon>Actinomycetota</taxon>
        <taxon>Actinomycetes</taxon>
        <taxon>Streptosporangiales</taxon>
        <taxon>Thermomonosporaceae</taxon>
        <taxon>Actinomadura</taxon>
    </lineage>
</organism>
<keyword evidence="2" id="KW-0472">Membrane</keyword>
<evidence type="ECO:0000313" key="4">
    <source>
        <dbReference type="Proteomes" id="UP000572680"/>
    </source>
</evidence>
<accession>A0A7W3LWP6</accession>
<protein>
    <submittedName>
        <fullName evidence="3">Uncharacterized protein</fullName>
    </submittedName>
</protein>
<feature type="compositionally biased region" description="Basic and acidic residues" evidence="1">
    <location>
        <begin position="85"/>
        <end position="94"/>
    </location>
</feature>
<reference evidence="3 4" key="1">
    <citation type="submission" date="2020-08" db="EMBL/GenBank/DDBJ databases">
        <title>Genomic Encyclopedia of Type Strains, Phase IV (KMG-IV): sequencing the most valuable type-strain genomes for metagenomic binning, comparative biology and taxonomic classification.</title>
        <authorList>
            <person name="Goeker M."/>
        </authorList>
    </citation>
    <scope>NUCLEOTIDE SEQUENCE [LARGE SCALE GENOMIC DNA]</scope>
    <source>
        <strain evidence="3 4">DSM 44197</strain>
    </source>
</reference>
<dbReference type="RefSeq" id="WP_182847573.1">
    <property type="nucleotide sequence ID" value="NZ_BAAALP010000058.1"/>
</dbReference>
<dbReference type="Proteomes" id="UP000572680">
    <property type="component" value="Unassembled WGS sequence"/>
</dbReference>
<feature type="region of interest" description="Disordered" evidence="1">
    <location>
        <begin position="75"/>
        <end position="94"/>
    </location>
</feature>
<keyword evidence="2" id="KW-1133">Transmembrane helix</keyword>
<name>A0A7W3LWP6_ACTNM</name>
<keyword evidence="2" id="KW-0812">Transmembrane</keyword>
<comment type="caution">
    <text evidence="3">The sequence shown here is derived from an EMBL/GenBank/DDBJ whole genome shotgun (WGS) entry which is preliminary data.</text>
</comment>
<evidence type="ECO:0000313" key="3">
    <source>
        <dbReference type="EMBL" id="MBA8955590.1"/>
    </source>
</evidence>